<dbReference type="NCBIfam" id="TIGR03831">
    <property type="entry name" value="YgiT_finger"/>
    <property type="match status" value="1"/>
</dbReference>
<evidence type="ECO:0000313" key="1">
    <source>
        <dbReference type="EMBL" id="KKK59462.1"/>
    </source>
</evidence>
<dbReference type="EMBL" id="LAZR01063469">
    <property type="protein sequence ID" value="KKK59462.1"/>
    <property type="molecule type" value="Genomic_DNA"/>
</dbReference>
<dbReference type="AlphaFoldDB" id="A0A0F8WRB1"/>
<protein>
    <recommendedName>
        <fullName evidence="2">YgiT-type zinc finger domain-containing protein</fullName>
    </recommendedName>
</protein>
<dbReference type="Gene3D" id="3.10.20.860">
    <property type="match status" value="1"/>
</dbReference>
<accession>A0A0F8WRB1</accession>
<proteinExistence type="predicted"/>
<reference evidence="1" key="1">
    <citation type="journal article" date="2015" name="Nature">
        <title>Complex archaea that bridge the gap between prokaryotes and eukaryotes.</title>
        <authorList>
            <person name="Spang A."/>
            <person name="Saw J.H."/>
            <person name="Jorgensen S.L."/>
            <person name="Zaremba-Niedzwiedzka K."/>
            <person name="Martijn J."/>
            <person name="Lind A.E."/>
            <person name="van Eijk R."/>
            <person name="Schleper C."/>
            <person name="Guy L."/>
            <person name="Ettema T.J."/>
        </authorList>
    </citation>
    <scope>NUCLEOTIDE SEQUENCE</scope>
</reference>
<gene>
    <name evidence="1" type="ORF">LCGC14_3034150</name>
</gene>
<evidence type="ECO:0008006" key="2">
    <source>
        <dbReference type="Google" id="ProtNLM"/>
    </source>
</evidence>
<sequence length="77" mass="8671">MRCFECGGEVVQLKTASVFYRKDKTPVFFEDVPAGECKQCGEKYVSGPVSEKISEFLEAEEFEAKEHLRVPVVHISA</sequence>
<organism evidence="1">
    <name type="scientific">marine sediment metagenome</name>
    <dbReference type="NCBI Taxonomy" id="412755"/>
    <lineage>
        <taxon>unclassified sequences</taxon>
        <taxon>metagenomes</taxon>
        <taxon>ecological metagenomes</taxon>
    </lineage>
</organism>
<comment type="caution">
    <text evidence="1">The sequence shown here is derived from an EMBL/GenBank/DDBJ whole genome shotgun (WGS) entry which is preliminary data.</text>
</comment>
<dbReference type="InterPro" id="IPR022453">
    <property type="entry name" value="Znf_MqsA-type"/>
</dbReference>
<name>A0A0F8WRB1_9ZZZZ</name>